<dbReference type="GO" id="GO:0008233">
    <property type="term" value="F:peptidase activity"/>
    <property type="evidence" value="ECO:0007669"/>
    <property type="project" value="UniProtKB-KW"/>
</dbReference>
<protein>
    <submittedName>
        <fullName evidence="2">Protease Do-like 14-like protein</fullName>
    </submittedName>
</protein>
<organism evidence="2 3">
    <name type="scientific">Heracleum sosnowskyi</name>
    <dbReference type="NCBI Taxonomy" id="360622"/>
    <lineage>
        <taxon>Eukaryota</taxon>
        <taxon>Viridiplantae</taxon>
        <taxon>Streptophyta</taxon>
        <taxon>Embryophyta</taxon>
        <taxon>Tracheophyta</taxon>
        <taxon>Spermatophyta</taxon>
        <taxon>Magnoliopsida</taxon>
        <taxon>eudicotyledons</taxon>
        <taxon>Gunneridae</taxon>
        <taxon>Pentapetalae</taxon>
        <taxon>asterids</taxon>
        <taxon>campanulids</taxon>
        <taxon>Apiales</taxon>
        <taxon>Apiaceae</taxon>
        <taxon>Apioideae</taxon>
        <taxon>apioid superclade</taxon>
        <taxon>Tordylieae</taxon>
        <taxon>Tordyliinae</taxon>
        <taxon>Heracleum</taxon>
    </lineage>
</organism>
<reference evidence="2" key="1">
    <citation type="submission" date="2023-02" db="EMBL/GenBank/DDBJ databases">
        <title>Genome of toxic invasive species Heracleum sosnowskyi carries increased number of genes despite the absence of recent whole-genome duplications.</title>
        <authorList>
            <person name="Schelkunov M."/>
            <person name="Shtratnikova V."/>
            <person name="Makarenko M."/>
            <person name="Klepikova A."/>
            <person name="Omelchenko D."/>
            <person name="Novikova G."/>
            <person name="Obukhova E."/>
            <person name="Bogdanov V."/>
            <person name="Penin A."/>
            <person name="Logacheva M."/>
        </authorList>
    </citation>
    <scope>NUCLEOTIDE SEQUENCE</scope>
    <source>
        <strain evidence="2">Hsosn_3</strain>
        <tissue evidence="2">Leaf</tissue>
    </source>
</reference>
<accession>A0AAD8HB99</accession>
<gene>
    <name evidence="2" type="ORF">POM88_038466</name>
</gene>
<reference evidence="2" key="2">
    <citation type="submission" date="2023-05" db="EMBL/GenBank/DDBJ databases">
        <authorList>
            <person name="Schelkunov M.I."/>
        </authorList>
    </citation>
    <scope>NUCLEOTIDE SEQUENCE</scope>
    <source>
        <strain evidence="2">Hsosn_3</strain>
        <tissue evidence="2">Leaf</tissue>
    </source>
</reference>
<evidence type="ECO:0000259" key="1">
    <source>
        <dbReference type="SMART" id="SM00228"/>
    </source>
</evidence>
<keyword evidence="2" id="KW-0378">Hydrolase</keyword>
<dbReference type="PANTHER" id="PTHR47389">
    <property type="entry name" value="OS09G0436400 PROTEIN"/>
    <property type="match status" value="1"/>
</dbReference>
<evidence type="ECO:0000313" key="2">
    <source>
        <dbReference type="EMBL" id="KAK1362905.1"/>
    </source>
</evidence>
<dbReference type="AlphaFoldDB" id="A0AAD8HB99"/>
<evidence type="ECO:0000313" key="3">
    <source>
        <dbReference type="Proteomes" id="UP001237642"/>
    </source>
</evidence>
<keyword evidence="2" id="KW-0645">Protease</keyword>
<dbReference type="InterPro" id="IPR001478">
    <property type="entry name" value="PDZ"/>
</dbReference>
<name>A0AAD8HB99_9APIA</name>
<dbReference type="SUPFAM" id="SSF50156">
    <property type="entry name" value="PDZ domain-like"/>
    <property type="match status" value="1"/>
</dbReference>
<dbReference type="InterPro" id="IPR041489">
    <property type="entry name" value="PDZ_6"/>
</dbReference>
<dbReference type="SMART" id="SM00228">
    <property type="entry name" value="PDZ"/>
    <property type="match status" value="1"/>
</dbReference>
<proteinExistence type="predicted"/>
<dbReference type="Gene3D" id="2.30.42.10">
    <property type="match status" value="1"/>
</dbReference>
<dbReference type="SUPFAM" id="SSF50494">
    <property type="entry name" value="Trypsin-like serine proteases"/>
    <property type="match status" value="1"/>
</dbReference>
<dbReference type="InterPro" id="IPR036034">
    <property type="entry name" value="PDZ_sf"/>
</dbReference>
<dbReference type="GO" id="GO:0006508">
    <property type="term" value="P:proteolysis"/>
    <property type="evidence" value="ECO:0007669"/>
    <property type="project" value="UniProtKB-KW"/>
</dbReference>
<dbReference type="EMBL" id="JAUIZM010000009">
    <property type="protein sequence ID" value="KAK1362905.1"/>
    <property type="molecule type" value="Genomic_DNA"/>
</dbReference>
<feature type="domain" description="PDZ" evidence="1">
    <location>
        <begin position="322"/>
        <end position="389"/>
    </location>
</feature>
<dbReference type="PANTHER" id="PTHR47389:SF4">
    <property type="entry name" value="OS09G0436400 PROTEIN"/>
    <property type="match status" value="1"/>
</dbReference>
<sequence length="415" mass="46658">MYGLVGDTLLYSLSKWLIIMERRGNRPIPSSFNYAHDETFYFRHLTNKRSKPGVTNKRSKHGDKAFNLVQDIHEKRGSLRVLYSVVALVSYSGNKVVAKRSGTIIESDNVTSFVLTSANLVRRPTIGEFVENDLINDLQVTVYYSGGQAYKGELVAFDFHYNLAVISFHSQDPLTTAKIAELDDSLDVATCPPSFHLRPHSNSYKLCPGAEVVAVGRSSYETCEPMVATGAYWLDRCGYDCKELFKASCKILKWGEGGPLINHLGEVIGIVYHELGSTPFMPISIASKWWEYFKMHRIYGRPLIGMEAGNFYTADICVIERVNRLFPSVSNGVVVEKVTQGSSADLAGLCVDDVIIECAGKRVKSFLEFFGIIWENIGDSVNLVIVRQDKAEQIHLTMFVTEATLDKLYRWPYRI</sequence>
<dbReference type="Pfam" id="PF17820">
    <property type="entry name" value="PDZ_6"/>
    <property type="match status" value="1"/>
</dbReference>
<dbReference type="Proteomes" id="UP001237642">
    <property type="component" value="Unassembled WGS sequence"/>
</dbReference>
<dbReference type="InterPro" id="IPR009003">
    <property type="entry name" value="Peptidase_S1_PA"/>
</dbReference>
<dbReference type="Pfam" id="PF13365">
    <property type="entry name" value="Trypsin_2"/>
    <property type="match status" value="1"/>
</dbReference>
<keyword evidence="3" id="KW-1185">Reference proteome</keyword>
<comment type="caution">
    <text evidence="2">The sequence shown here is derived from an EMBL/GenBank/DDBJ whole genome shotgun (WGS) entry which is preliminary data.</text>
</comment>
<dbReference type="Gene3D" id="2.40.10.120">
    <property type="match status" value="1"/>
</dbReference>